<dbReference type="AlphaFoldDB" id="A0A9P8PGG4"/>
<protein>
    <submittedName>
        <fullName evidence="1">Uncharacterized protein</fullName>
    </submittedName>
</protein>
<accession>A0A9P8PGG4</accession>
<dbReference type="GeneID" id="70232156"/>
<reference evidence="1" key="1">
    <citation type="journal article" date="2021" name="Open Biol.">
        <title>Shared evolutionary footprints suggest mitochondrial oxidative damage underlies multiple complex I losses in fungi.</title>
        <authorList>
            <person name="Schikora-Tamarit M.A."/>
            <person name="Marcet-Houben M."/>
            <person name="Nosek J."/>
            <person name="Gabaldon T."/>
        </authorList>
    </citation>
    <scope>NUCLEOTIDE SEQUENCE</scope>
    <source>
        <strain evidence="1">CBS6075</strain>
    </source>
</reference>
<reference evidence="1" key="2">
    <citation type="submission" date="2021-01" db="EMBL/GenBank/DDBJ databases">
        <authorList>
            <person name="Schikora-Tamarit M.A."/>
        </authorList>
    </citation>
    <scope>NUCLEOTIDE SEQUENCE</scope>
    <source>
        <strain evidence="1">CBS6075</strain>
    </source>
</reference>
<organism evidence="1 2">
    <name type="scientific">Ogataea philodendri</name>
    <dbReference type="NCBI Taxonomy" id="1378263"/>
    <lineage>
        <taxon>Eukaryota</taxon>
        <taxon>Fungi</taxon>
        <taxon>Dikarya</taxon>
        <taxon>Ascomycota</taxon>
        <taxon>Saccharomycotina</taxon>
        <taxon>Pichiomycetes</taxon>
        <taxon>Pichiales</taxon>
        <taxon>Pichiaceae</taxon>
        <taxon>Ogataea</taxon>
    </lineage>
</organism>
<name>A0A9P8PGG4_9ASCO</name>
<dbReference type="RefSeq" id="XP_046064662.1">
    <property type="nucleotide sequence ID" value="XM_046202709.1"/>
</dbReference>
<sequence length="95" mass="10629">MQKILEQFGNLWILQDLGLEVRSWQIKPIKHTGIHVSSKTCNGFELVDVDIGQGLVGNILANMEMKPFDKDDGAGLFGRIRLGIKVGCLDHFCFN</sequence>
<dbReference type="Proteomes" id="UP000769157">
    <property type="component" value="Unassembled WGS sequence"/>
</dbReference>
<evidence type="ECO:0000313" key="2">
    <source>
        <dbReference type="Proteomes" id="UP000769157"/>
    </source>
</evidence>
<comment type="caution">
    <text evidence="1">The sequence shown here is derived from an EMBL/GenBank/DDBJ whole genome shotgun (WGS) entry which is preliminary data.</text>
</comment>
<keyword evidence="2" id="KW-1185">Reference proteome</keyword>
<evidence type="ECO:0000313" key="1">
    <source>
        <dbReference type="EMBL" id="KAH3671486.1"/>
    </source>
</evidence>
<proteinExistence type="predicted"/>
<gene>
    <name evidence="1" type="ORF">OGAPHI_000188</name>
</gene>
<dbReference type="EMBL" id="JAEUBE010000055">
    <property type="protein sequence ID" value="KAH3671486.1"/>
    <property type="molecule type" value="Genomic_DNA"/>
</dbReference>